<accession>E4NKK9</accession>
<organism evidence="2">
    <name type="scientific">Drosophila melanogaster</name>
    <name type="common">Fruit fly</name>
    <dbReference type="NCBI Taxonomy" id="7227"/>
    <lineage>
        <taxon>Eukaryota</taxon>
        <taxon>Metazoa</taxon>
        <taxon>Ecdysozoa</taxon>
        <taxon>Arthropoda</taxon>
        <taxon>Hexapoda</taxon>
        <taxon>Insecta</taxon>
        <taxon>Pterygota</taxon>
        <taxon>Neoptera</taxon>
        <taxon>Endopterygota</taxon>
        <taxon>Diptera</taxon>
        <taxon>Brachycera</taxon>
        <taxon>Muscomorpha</taxon>
        <taxon>Ephydroidea</taxon>
        <taxon>Drosophilidae</taxon>
        <taxon>Drosophila</taxon>
        <taxon>Sophophora</taxon>
    </lineage>
</organism>
<feature type="compositionally biased region" description="Acidic residues" evidence="1">
    <location>
        <begin position="160"/>
        <end position="170"/>
    </location>
</feature>
<name>E4NKK9_DROME</name>
<protein>
    <submittedName>
        <fullName evidence="2">RE72348p</fullName>
    </submittedName>
</protein>
<dbReference type="OrthoDB" id="6577442at2759"/>
<evidence type="ECO:0000313" key="2">
    <source>
        <dbReference type="EMBL" id="ADR71715.1"/>
    </source>
</evidence>
<dbReference type="ExpressionAtlas" id="E4NKK9">
    <property type="expression patterns" value="baseline and differential"/>
</dbReference>
<dbReference type="VEuPathDB" id="VectorBase:FBgn0010607"/>
<sequence>LLALIFQRILFHKSDKLHPKAGTMLKGYKTDEDKKVKRLYHQRYRTEWEKYPELSSWLASSNDGYSAHCKICDINVLARLASIKQHLATRKHQESFKYHNILAKNMIKGELVKDEHDPDLEASIISPKAKPKAKSKTYPRQKPRSKMQPKIKNDTKVESMEEETEEDEIASNDSILDDLLRTDQPYQEQEFEVENEFLEVQQNETDLQDQEVVYEEEMIQLKPEDTEINNEYQVDAMTEDTIISEFDLFGKSLALQLNNMDLEDALMCQERLQVVLTEFRLKVLKRKREQARSS</sequence>
<feature type="region of interest" description="Disordered" evidence="1">
    <location>
        <begin position="121"/>
        <end position="174"/>
    </location>
</feature>
<dbReference type="Bgee" id="FBgn0010607">
    <property type="expression patterns" value="Expressed in egg cell and 78 other cell types or tissues"/>
</dbReference>
<feature type="non-terminal residue" evidence="2">
    <location>
        <position position="1"/>
    </location>
</feature>
<reference evidence="2" key="1">
    <citation type="submission" date="2010-12" db="EMBL/GenBank/DDBJ databases">
        <authorList>
            <person name="Carlson J."/>
            <person name="Booth B."/>
            <person name="Frise E."/>
            <person name="Park S."/>
            <person name="Wan K."/>
            <person name="Yu C."/>
            <person name="Celniker S."/>
        </authorList>
    </citation>
    <scope>NUCLEOTIDE SEQUENCE</scope>
    <source>
        <strain evidence="2">Berkeley</strain>
    </source>
</reference>
<dbReference type="IntAct" id="E4NKK9">
    <property type="interactions" value="5"/>
</dbReference>
<feature type="compositionally biased region" description="Basic residues" evidence="1">
    <location>
        <begin position="129"/>
        <end position="149"/>
    </location>
</feature>
<dbReference type="AlphaFoldDB" id="E4NKK9"/>
<evidence type="ECO:0000256" key="1">
    <source>
        <dbReference type="SAM" id="MobiDB-lite"/>
    </source>
</evidence>
<dbReference type="EMBL" id="BT125806">
    <property type="protein sequence ID" value="ADR71715.1"/>
    <property type="molecule type" value="mRNA"/>
</dbReference>
<gene>
    <name evidence="2" type="primary">l(2)05714-RB</name>
</gene>
<proteinExistence type="evidence at transcript level"/>